<reference evidence="2" key="1">
    <citation type="journal article" date="2019" name="Int. J. Syst. Evol. Microbiol.">
        <title>The Global Catalogue of Microorganisms (GCM) 10K type strain sequencing project: providing services to taxonomists for standard genome sequencing and annotation.</title>
        <authorList>
            <consortium name="The Broad Institute Genomics Platform"/>
            <consortium name="The Broad Institute Genome Sequencing Center for Infectious Disease"/>
            <person name="Wu L."/>
            <person name="Ma J."/>
        </authorList>
    </citation>
    <scope>NUCLEOTIDE SEQUENCE [LARGE SCALE GENOMIC DNA]</scope>
    <source>
        <strain evidence="2">JCM 4816</strain>
    </source>
</reference>
<dbReference type="EMBL" id="BAAAXF010000086">
    <property type="protein sequence ID" value="GAA3505838.1"/>
    <property type="molecule type" value="Genomic_DNA"/>
</dbReference>
<accession>A0ABP6UGE8</accession>
<protein>
    <recommendedName>
        <fullName evidence="3">Tetratricopeptide repeat protein</fullName>
    </recommendedName>
</protein>
<evidence type="ECO:0008006" key="3">
    <source>
        <dbReference type="Google" id="ProtNLM"/>
    </source>
</evidence>
<sequence length="112" mass="12134">MAAAVHSIAMTTDVDLWDRLQSAVSKVATRTEELGDSKNAFGLWTNALTAAINAGDFEEAIRLYEKVSEKYAAMENPDAWMTNVISSTTGRLVALARQHSGDTEPSETGNNE</sequence>
<name>A0ABP6UGE8_9ACTN</name>
<evidence type="ECO:0000313" key="2">
    <source>
        <dbReference type="Proteomes" id="UP001501455"/>
    </source>
</evidence>
<dbReference type="Proteomes" id="UP001501455">
    <property type="component" value="Unassembled WGS sequence"/>
</dbReference>
<organism evidence="1 2">
    <name type="scientific">Streptomyces prasinosporus</name>
    <dbReference type="NCBI Taxonomy" id="68256"/>
    <lineage>
        <taxon>Bacteria</taxon>
        <taxon>Bacillati</taxon>
        <taxon>Actinomycetota</taxon>
        <taxon>Actinomycetes</taxon>
        <taxon>Kitasatosporales</taxon>
        <taxon>Streptomycetaceae</taxon>
        <taxon>Streptomyces</taxon>
        <taxon>Streptomyces albogriseolus group</taxon>
    </lineage>
</organism>
<gene>
    <name evidence="1" type="ORF">GCM10019016_129520</name>
</gene>
<dbReference type="InterPro" id="IPR011990">
    <property type="entry name" value="TPR-like_helical_dom_sf"/>
</dbReference>
<evidence type="ECO:0000313" key="1">
    <source>
        <dbReference type="EMBL" id="GAA3505838.1"/>
    </source>
</evidence>
<comment type="caution">
    <text evidence="1">The sequence shown here is derived from an EMBL/GenBank/DDBJ whole genome shotgun (WGS) entry which is preliminary data.</text>
</comment>
<dbReference type="SUPFAM" id="SSF48452">
    <property type="entry name" value="TPR-like"/>
    <property type="match status" value="1"/>
</dbReference>
<proteinExistence type="predicted"/>
<keyword evidence="2" id="KW-1185">Reference proteome</keyword>